<dbReference type="GO" id="GO:0004803">
    <property type="term" value="F:transposase activity"/>
    <property type="evidence" value="ECO:0007669"/>
    <property type="project" value="InterPro"/>
</dbReference>
<accession>A0A517MQM5</accession>
<organism evidence="2 3">
    <name type="scientific">Adhaeretor mobilis</name>
    <dbReference type="NCBI Taxonomy" id="1930276"/>
    <lineage>
        <taxon>Bacteria</taxon>
        <taxon>Pseudomonadati</taxon>
        <taxon>Planctomycetota</taxon>
        <taxon>Planctomycetia</taxon>
        <taxon>Pirellulales</taxon>
        <taxon>Lacipirellulaceae</taxon>
        <taxon>Adhaeretor</taxon>
    </lineage>
</organism>
<evidence type="ECO:0000313" key="2">
    <source>
        <dbReference type="EMBL" id="QDS97188.1"/>
    </source>
</evidence>
<keyword evidence="3" id="KW-1185">Reference proteome</keyword>
<protein>
    <submittedName>
        <fullName evidence="2">Transposase IS116/IS110/IS902 family protein</fullName>
    </submittedName>
</protein>
<feature type="domain" description="Transposase IS116/IS110/IS902 C-terminal" evidence="1">
    <location>
        <begin position="54"/>
        <end position="137"/>
    </location>
</feature>
<dbReference type="Proteomes" id="UP000319852">
    <property type="component" value="Chromosome"/>
</dbReference>
<dbReference type="Pfam" id="PF02371">
    <property type="entry name" value="Transposase_20"/>
    <property type="match status" value="1"/>
</dbReference>
<proteinExistence type="predicted"/>
<dbReference type="GO" id="GO:0006313">
    <property type="term" value="P:DNA transposition"/>
    <property type="evidence" value="ECO:0007669"/>
    <property type="project" value="InterPro"/>
</dbReference>
<evidence type="ECO:0000313" key="3">
    <source>
        <dbReference type="Proteomes" id="UP000319852"/>
    </source>
</evidence>
<dbReference type="EMBL" id="CP036263">
    <property type="protein sequence ID" value="QDS97188.1"/>
    <property type="molecule type" value="Genomic_DNA"/>
</dbReference>
<dbReference type="AlphaFoldDB" id="A0A517MQM5"/>
<reference evidence="2 3" key="1">
    <citation type="submission" date="2019-02" db="EMBL/GenBank/DDBJ databases">
        <title>Deep-cultivation of Planctomycetes and their phenomic and genomic characterization uncovers novel biology.</title>
        <authorList>
            <person name="Wiegand S."/>
            <person name="Jogler M."/>
            <person name="Boedeker C."/>
            <person name="Pinto D."/>
            <person name="Vollmers J."/>
            <person name="Rivas-Marin E."/>
            <person name="Kohn T."/>
            <person name="Peeters S.H."/>
            <person name="Heuer A."/>
            <person name="Rast P."/>
            <person name="Oberbeckmann S."/>
            <person name="Bunk B."/>
            <person name="Jeske O."/>
            <person name="Meyerdierks A."/>
            <person name="Storesund J.E."/>
            <person name="Kallscheuer N."/>
            <person name="Luecker S."/>
            <person name="Lage O.M."/>
            <person name="Pohl T."/>
            <person name="Merkel B.J."/>
            <person name="Hornburger P."/>
            <person name="Mueller R.-W."/>
            <person name="Bruemmer F."/>
            <person name="Labrenz M."/>
            <person name="Spormann A.M."/>
            <person name="Op den Camp H."/>
            <person name="Overmann J."/>
            <person name="Amann R."/>
            <person name="Jetten M.S.M."/>
            <person name="Mascher T."/>
            <person name="Medema M.H."/>
            <person name="Devos D.P."/>
            <person name="Kaster A.-K."/>
            <person name="Ovreas L."/>
            <person name="Rohde M."/>
            <person name="Galperin M.Y."/>
            <person name="Jogler C."/>
        </authorList>
    </citation>
    <scope>NUCLEOTIDE SEQUENCE [LARGE SCALE GENOMIC DNA]</scope>
    <source>
        <strain evidence="2 3">HG15A2</strain>
    </source>
</reference>
<dbReference type="InterPro" id="IPR003346">
    <property type="entry name" value="Transposase_20"/>
</dbReference>
<dbReference type="PANTHER" id="PTHR33055">
    <property type="entry name" value="TRANSPOSASE FOR INSERTION SEQUENCE ELEMENT IS1111A"/>
    <property type="match status" value="1"/>
</dbReference>
<name>A0A517MQM5_9BACT</name>
<dbReference type="KEGG" id="amob:HG15A2_04480"/>
<sequence length="175" mass="19636">MLTSEKNRLQQTTNTLVRNTIKAVCDTLKEQVGELDQCLQRTIEETPAWRDQENLLRSVPGVGPQTALALLVELPELGSCSRQQIAALVGVAPINRDSGAYRGRRTTWGGRASVRSALYMATLVATRYNPVIRAHYEHLQRIGKRKKVALVACMRKLLCMLNAILRDQTPWRNSP</sequence>
<evidence type="ECO:0000259" key="1">
    <source>
        <dbReference type="Pfam" id="PF02371"/>
    </source>
</evidence>
<dbReference type="GO" id="GO:0003677">
    <property type="term" value="F:DNA binding"/>
    <property type="evidence" value="ECO:0007669"/>
    <property type="project" value="InterPro"/>
</dbReference>
<dbReference type="PANTHER" id="PTHR33055:SF13">
    <property type="entry name" value="TRANSPOSASE"/>
    <property type="match status" value="1"/>
</dbReference>
<gene>
    <name evidence="2" type="ORF">HG15A2_04480</name>
</gene>
<dbReference type="InterPro" id="IPR047650">
    <property type="entry name" value="Transpos_IS110"/>
</dbReference>